<dbReference type="Pfam" id="PF19089">
    <property type="entry name" value="DUF5777"/>
    <property type="match status" value="1"/>
</dbReference>
<accession>A0A7J5ACJ1</accession>
<dbReference type="OrthoDB" id="1117410at2"/>
<protein>
    <recommendedName>
        <fullName evidence="1">DUF5777 domain-containing protein</fullName>
    </recommendedName>
</protein>
<dbReference type="AlphaFoldDB" id="A0A7J5ACJ1"/>
<feature type="domain" description="DUF5777" evidence="1">
    <location>
        <begin position="45"/>
        <end position="290"/>
    </location>
</feature>
<reference evidence="2 3" key="1">
    <citation type="submission" date="2019-09" db="EMBL/GenBank/DDBJ databases">
        <authorList>
            <person name="Cao W.R."/>
        </authorList>
    </citation>
    <scope>NUCLEOTIDE SEQUENCE [LARGE SCALE GENOMIC DNA]</scope>
    <source>
        <strain evidence="3">a4</strain>
    </source>
</reference>
<dbReference type="InterPro" id="IPR045916">
    <property type="entry name" value="DUF5777"/>
</dbReference>
<proteinExistence type="predicted"/>
<dbReference type="RefSeq" id="WP_150900390.1">
    <property type="nucleotide sequence ID" value="NZ_WAAU01000024.1"/>
</dbReference>
<sequence length="290" mass="32705">MHIKIKYIITFLIVFTSIKTFAQDDLLDELDNETKNEKLFALPAFKAMQIGNLQSTKIADKGDLYLIVAHRFGSLKDGVDEFFGLDQANTKIQLAYSFWEGVQLSLSRDSFEKTYSGTAKVRFTKQSSKFPLNLVGYASADINSELKKEKYPNLKFGDRMSYTFQLLASRRVSKNLSLEIAPSFVRQNLQDHTVTGGNTHNQFLMGVGGRLKVSKRMSVNLDYAHNFSRNKNSIYKNPLTLGIDIETGGHVFQLLFSNARASNDSAFLTKAEGDWTKGDISFGFNVVRVF</sequence>
<comment type="caution">
    <text evidence="2">The sequence shown here is derived from an EMBL/GenBank/DDBJ whole genome shotgun (WGS) entry which is preliminary data.</text>
</comment>
<evidence type="ECO:0000313" key="3">
    <source>
        <dbReference type="Proteomes" id="UP000467305"/>
    </source>
</evidence>
<evidence type="ECO:0000259" key="1">
    <source>
        <dbReference type="Pfam" id="PF19089"/>
    </source>
</evidence>
<keyword evidence="3" id="KW-1185">Reference proteome</keyword>
<evidence type="ECO:0000313" key="2">
    <source>
        <dbReference type="EMBL" id="KAB1155281.1"/>
    </source>
</evidence>
<name>A0A7J5ACJ1_9FLAO</name>
<gene>
    <name evidence="2" type="ORF">F7018_12460</name>
</gene>
<dbReference type="EMBL" id="WAAU01000024">
    <property type="protein sequence ID" value="KAB1155281.1"/>
    <property type="molecule type" value="Genomic_DNA"/>
</dbReference>
<organism evidence="2 3">
    <name type="scientific">Tenacibaculum aiptasiae</name>
    <dbReference type="NCBI Taxonomy" id="426481"/>
    <lineage>
        <taxon>Bacteria</taxon>
        <taxon>Pseudomonadati</taxon>
        <taxon>Bacteroidota</taxon>
        <taxon>Flavobacteriia</taxon>
        <taxon>Flavobacteriales</taxon>
        <taxon>Flavobacteriaceae</taxon>
        <taxon>Tenacibaculum</taxon>
    </lineage>
</organism>
<dbReference type="Proteomes" id="UP000467305">
    <property type="component" value="Unassembled WGS sequence"/>
</dbReference>